<proteinExistence type="predicted"/>
<dbReference type="AlphaFoldDB" id="S9TNZ1"/>
<accession>S9TNZ1</accession>
<reference evidence="2 3" key="1">
    <citation type="journal article" date="2013" name="PLoS ONE">
        <title>Predicting the Proteins of Angomonas deanei, Strigomonas culicis and Their Respective Endosymbionts Reveals New Aspects of the Trypanosomatidae Family.</title>
        <authorList>
            <person name="Motta M.C."/>
            <person name="Martins A.C."/>
            <person name="de Souza S.S."/>
            <person name="Catta-Preta C.M."/>
            <person name="Silva R."/>
            <person name="Klein C.C."/>
            <person name="de Almeida L.G."/>
            <person name="de Lima Cunha O."/>
            <person name="Ciapina L.P."/>
            <person name="Brocchi M."/>
            <person name="Colabardini A.C."/>
            <person name="de Araujo Lima B."/>
            <person name="Machado C.R."/>
            <person name="de Almeida Soares C.M."/>
            <person name="Probst C.M."/>
            <person name="de Menezes C.B."/>
            <person name="Thompson C.E."/>
            <person name="Bartholomeu D.C."/>
            <person name="Gradia D.F."/>
            <person name="Pavoni D.P."/>
            <person name="Grisard E.C."/>
            <person name="Fantinatti-Garboggini F."/>
            <person name="Marchini F.K."/>
            <person name="Rodrigues-Luiz G.F."/>
            <person name="Wagner G."/>
            <person name="Goldman G.H."/>
            <person name="Fietto J.L."/>
            <person name="Elias M.C."/>
            <person name="Goldman M.H."/>
            <person name="Sagot M.F."/>
            <person name="Pereira M."/>
            <person name="Stoco P.H."/>
            <person name="de Mendonca-Neto R.P."/>
            <person name="Teixeira S.M."/>
            <person name="Maciel T.E."/>
            <person name="de Oliveira Mendes T.A."/>
            <person name="Urmenyi T.P."/>
            <person name="de Souza W."/>
            <person name="Schenkman S."/>
            <person name="de Vasconcelos A.T."/>
        </authorList>
    </citation>
    <scope>NUCLEOTIDE SEQUENCE [LARGE SCALE GENOMIC DNA]</scope>
</reference>
<feature type="compositionally biased region" description="Low complexity" evidence="1">
    <location>
        <begin position="17"/>
        <end position="29"/>
    </location>
</feature>
<organism evidence="2 3">
    <name type="scientific">Strigomonas culicis</name>
    <dbReference type="NCBI Taxonomy" id="28005"/>
    <lineage>
        <taxon>Eukaryota</taxon>
        <taxon>Discoba</taxon>
        <taxon>Euglenozoa</taxon>
        <taxon>Kinetoplastea</taxon>
        <taxon>Metakinetoplastina</taxon>
        <taxon>Trypanosomatida</taxon>
        <taxon>Trypanosomatidae</taxon>
        <taxon>Strigomonadinae</taxon>
        <taxon>Strigomonas</taxon>
    </lineage>
</organism>
<dbReference type="Proteomes" id="UP000015354">
    <property type="component" value="Unassembled WGS sequence"/>
</dbReference>
<evidence type="ECO:0000313" key="3">
    <source>
        <dbReference type="Proteomes" id="UP000015354"/>
    </source>
</evidence>
<feature type="compositionally biased region" description="Polar residues" evidence="1">
    <location>
        <begin position="67"/>
        <end position="89"/>
    </location>
</feature>
<dbReference type="EMBL" id="ATMH01009925">
    <property type="protein sequence ID" value="EPY18424.1"/>
    <property type="molecule type" value="Genomic_DNA"/>
</dbReference>
<feature type="compositionally biased region" description="Basic and acidic residues" evidence="1">
    <location>
        <begin position="57"/>
        <end position="66"/>
    </location>
</feature>
<protein>
    <submittedName>
        <fullName evidence="2">Uncharacterized protein</fullName>
    </submittedName>
</protein>
<name>S9TNZ1_9TRYP</name>
<comment type="caution">
    <text evidence="2">The sequence shown here is derived from an EMBL/GenBank/DDBJ whole genome shotgun (WGS) entry which is preliminary data.</text>
</comment>
<evidence type="ECO:0000313" key="2">
    <source>
        <dbReference type="EMBL" id="EPY18424.1"/>
    </source>
</evidence>
<keyword evidence="3" id="KW-1185">Reference proteome</keyword>
<evidence type="ECO:0000256" key="1">
    <source>
        <dbReference type="SAM" id="MobiDB-lite"/>
    </source>
</evidence>
<feature type="region of interest" description="Disordered" evidence="1">
    <location>
        <begin position="17"/>
        <end position="103"/>
    </location>
</feature>
<gene>
    <name evidence="2" type="ORF">STCU_09930</name>
</gene>
<sequence>MLDYTFQAFKKSVSEFSVSSDSSVQGSSTVRERVNSKLPPILMTRSDGSMGSPHRPPPPDECRGEWQNESILAGSVNSSRDASVTNRMSRSVRRVSFTGESRL</sequence>